<keyword evidence="2" id="KW-1185">Reference proteome</keyword>
<comment type="caution">
    <text evidence="1">The sequence shown here is derived from an EMBL/GenBank/DDBJ whole genome shotgun (WGS) entry which is preliminary data.</text>
</comment>
<protein>
    <submittedName>
        <fullName evidence="1">Uncharacterized protein</fullName>
    </submittedName>
</protein>
<accession>A0ACC0P382</accession>
<sequence length="67" mass="7823">MNQTNKVCQKVCERLKRKKRDTGDDERKKNVYGLGVEVKLAKKRDLKRLEGLRKSVFSTPVMTTNQK</sequence>
<reference evidence="1" key="1">
    <citation type="submission" date="2022-02" db="EMBL/GenBank/DDBJ databases">
        <title>Plant Genome Project.</title>
        <authorList>
            <person name="Zhang R.-G."/>
        </authorList>
    </citation>
    <scope>NUCLEOTIDE SEQUENCE</scope>
    <source>
        <strain evidence="1">AT1</strain>
    </source>
</reference>
<proteinExistence type="predicted"/>
<gene>
    <name evidence="1" type="ORF">RHMOL_Rhmol04G0229900</name>
</gene>
<name>A0ACC0P382_RHOML</name>
<dbReference type="Proteomes" id="UP001062846">
    <property type="component" value="Chromosome 4"/>
</dbReference>
<evidence type="ECO:0000313" key="2">
    <source>
        <dbReference type="Proteomes" id="UP001062846"/>
    </source>
</evidence>
<evidence type="ECO:0000313" key="1">
    <source>
        <dbReference type="EMBL" id="KAI8560107.1"/>
    </source>
</evidence>
<organism evidence="1 2">
    <name type="scientific">Rhododendron molle</name>
    <name type="common">Chinese azalea</name>
    <name type="synonym">Azalea mollis</name>
    <dbReference type="NCBI Taxonomy" id="49168"/>
    <lineage>
        <taxon>Eukaryota</taxon>
        <taxon>Viridiplantae</taxon>
        <taxon>Streptophyta</taxon>
        <taxon>Embryophyta</taxon>
        <taxon>Tracheophyta</taxon>
        <taxon>Spermatophyta</taxon>
        <taxon>Magnoliopsida</taxon>
        <taxon>eudicotyledons</taxon>
        <taxon>Gunneridae</taxon>
        <taxon>Pentapetalae</taxon>
        <taxon>asterids</taxon>
        <taxon>Ericales</taxon>
        <taxon>Ericaceae</taxon>
        <taxon>Ericoideae</taxon>
        <taxon>Rhodoreae</taxon>
        <taxon>Rhododendron</taxon>
    </lineage>
</organism>
<dbReference type="EMBL" id="CM046391">
    <property type="protein sequence ID" value="KAI8560107.1"/>
    <property type="molecule type" value="Genomic_DNA"/>
</dbReference>